<sequence length="51" mass="5584">MATGPVREWNLKKVKLPGKAAPGMASPDRPRAGRDQVARKKSLTDRVLTNI</sequence>
<proteinExistence type="predicted"/>
<organism evidence="2 3">
    <name type="scientific">Candidatus Saccharicenans subterraneus</name>
    <dbReference type="NCBI Taxonomy" id="2508984"/>
    <lineage>
        <taxon>Bacteria</taxon>
        <taxon>Candidatus Aminicenantota</taxon>
        <taxon>Candidatus Aminicenantia</taxon>
        <taxon>Candidatus Aminicenantales</taxon>
        <taxon>Candidatus Saccharicenantaceae</taxon>
        <taxon>Candidatus Saccharicenans</taxon>
    </lineage>
</organism>
<gene>
    <name evidence="2" type="ORF">OP8BY_0831</name>
</gene>
<evidence type="ECO:0000256" key="1">
    <source>
        <dbReference type="SAM" id="MobiDB-lite"/>
    </source>
</evidence>
<dbReference type="Proteomes" id="UP000257323">
    <property type="component" value="Unassembled WGS sequence"/>
</dbReference>
<feature type="compositionally biased region" description="Basic and acidic residues" evidence="1">
    <location>
        <begin position="28"/>
        <end position="44"/>
    </location>
</feature>
<reference evidence="2 3" key="1">
    <citation type="submission" date="2018-08" db="EMBL/GenBank/DDBJ databases">
        <title>Genome analysis of the thermophilic bacterium of the candidate phylum Aminicenantes from deep subsurface aquifer revealed its physiology and ecological role.</title>
        <authorList>
            <person name="Kadnikov V.V."/>
            <person name="Mardanov A.V."/>
            <person name="Beletsky A.V."/>
            <person name="Karnachuk O.V."/>
            <person name="Ravin N.V."/>
        </authorList>
    </citation>
    <scope>NUCLEOTIDE SEQUENCE [LARGE SCALE GENOMIC DNA]</scope>
    <source>
        <strain evidence="2">BY38</strain>
    </source>
</reference>
<evidence type="ECO:0000313" key="2">
    <source>
        <dbReference type="EMBL" id="RFT16889.1"/>
    </source>
</evidence>
<dbReference type="AlphaFoldDB" id="A0A3E2BQ95"/>
<name>A0A3E2BQ95_9BACT</name>
<accession>A0A3E2BQ95</accession>
<comment type="caution">
    <text evidence="2">The sequence shown here is derived from an EMBL/GenBank/DDBJ whole genome shotgun (WGS) entry which is preliminary data.</text>
</comment>
<protein>
    <submittedName>
        <fullName evidence="2">Uncharacterized protein</fullName>
    </submittedName>
</protein>
<evidence type="ECO:0000313" key="3">
    <source>
        <dbReference type="Proteomes" id="UP000257323"/>
    </source>
</evidence>
<dbReference type="EMBL" id="QUAH01000001">
    <property type="protein sequence ID" value="RFT16889.1"/>
    <property type="molecule type" value="Genomic_DNA"/>
</dbReference>
<feature type="region of interest" description="Disordered" evidence="1">
    <location>
        <begin position="18"/>
        <end position="51"/>
    </location>
</feature>